<name>A0A9D7F9Z3_9RHOO</name>
<accession>A0A9D7F9Z3</accession>
<organism evidence="1 2">
    <name type="scientific">Candidatus Propionivibrio dominans</name>
    <dbReference type="NCBI Taxonomy" id="2954373"/>
    <lineage>
        <taxon>Bacteria</taxon>
        <taxon>Pseudomonadati</taxon>
        <taxon>Pseudomonadota</taxon>
        <taxon>Betaproteobacteria</taxon>
        <taxon>Rhodocyclales</taxon>
        <taxon>Rhodocyclaceae</taxon>
        <taxon>Propionivibrio</taxon>
    </lineage>
</organism>
<evidence type="ECO:0000313" key="1">
    <source>
        <dbReference type="EMBL" id="MBK7424792.1"/>
    </source>
</evidence>
<gene>
    <name evidence="1" type="ORF">IPJ48_17865</name>
</gene>
<dbReference type="Pfam" id="PF11753">
    <property type="entry name" value="DUF3310"/>
    <property type="match status" value="1"/>
</dbReference>
<dbReference type="InterPro" id="IPR021739">
    <property type="entry name" value="SaV-like"/>
</dbReference>
<protein>
    <submittedName>
        <fullName evidence="1">DUF3310 domain-containing protein</fullName>
    </submittedName>
</protein>
<proteinExistence type="predicted"/>
<dbReference type="Proteomes" id="UP000886602">
    <property type="component" value="Unassembled WGS sequence"/>
</dbReference>
<comment type="caution">
    <text evidence="1">The sequence shown here is derived from an EMBL/GenBank/DDBJ whole genome shotgun (WGS) entry which is preliminary data.</text>
</comment>
<reference evidence="1" key="1">
    <citation type="submission" date="2020-10" db="EMBL/GenBank/DDBJ databases">
        <title>Connecting structure to function with the recovery of over 1000 high-quality activated sludge metagenome-assembled genomes encoding full-length rRNA genes using long-read sequencing.</title>
        <authorList>
            <person name="Singleton C.M."/>
            <person name="Petriglieri F."/>
            <person name="Kristensen J.M."/>
            <person name="Kirkegaard R.H."/>
            <person name="Michaelsen T.Y."/>
            <person name="Andersen M.H."/>
            <person name="Karst S.M."/>
            <person name="Dueholm M.S."/>
            <person name="Nielsen P.H."/>
            <person name="Albertsen M."/>
        </authorList>
    </citation>
    <scope>NUCLEOTIDE SEQUENCE</scope>
    <source>
        <strain evidence="1">EsbW_18-Q3-R4-48_MAXAC.044</strain>
    </source>
</reference>
<sequence>MLNGEGAEPAEDVVNHPAHYTKGGIECIDAIRSALTPEEFRGYCKGNAIKYSWRERHKGGNEDLKKASWYLTKISEE</sequence>
<dbReference type="EMBL" id="JADJNC010000051">
    <property type="protein sequence ID" value="MBK7424792.1"/>
    <property type="molecule type" value="Genomic_DNA"/>
</dbReference>
<evidence type="ECO:0000313" key="2">
    <source>
        <dbReference type="Proteomes" id="UP000886602"/>
    </source>
</evidence>
<dbReference type="AlphaFoldDB" id="A0A9D7F9Z3"/>